<dbReference type="Pfam" id="PF15963">
    <property type="entry name" value="Myb_DNA-bind_7"/>
    <property type="match status" value="1"/>
</dbReference>
<dbReference type="GO" id="GO:0005634">
    <property type="term" value="C:nucleus"/>
    <property type="evidence" value="ECO:0007669"/>
    <property type="project" value="UniProtKB-SubCell"/>
</dbReference>
<feature type="compositionally biased region" description="Low complexity" evidence="3">
    <location>
        <begin position="795"/>
        <end position="826"/>
    </location>
</feature>
<feature type="region of interest" description="Disordered" evidence="3">
    <location>
        <begin position="458"/>
        <end position="482"/>
    </location>
</feature>
<evidence type="ECO:0000256" key="1">
    <source>
        <dbReference type="ARBA" id="ARBA00004123"/>
    </source>
</evidence>
<dbReference type="SUPFAM" id="SSF46689">
    <property type="entry name" value="Homeodomain-like"/>
    <property type="match status" value="1"/>
</dbReference>
<organism evidence="5 6">
    <name type="scientific">Caenorhabditis nigoni</name>
    <dbReference type="NCBI Taxonomy" id="1611254"/>
    <lineage>
        <taxon>Eukaryota</taxon>
        <taxon>Metazoa</taxon>
        <taxon>Ecdysozoa</taxon>
        <taxon>Nematoda</taxon>
        <taxon>Chromadorea</taxon>
        <taxon>Rhabditida</taxon>
        <taxon>Rhabditina</taxon>
        <taxon>Rhabditomorpha</taxon>
        <taxon>Rhabditoidea</taxon>
        <taxon>Rhabditidae</taxon>
        <taxon>Peloderinae</taxon>
        <taxon>Caenorhabditis</taxon>
    </lineage>
</organism>
<protein>
    <recommendedName>
        <fullName evidence="4">Transcription factor TFIIIB component B'' Myb domain-containing protein</fullName>
    </recommendedName>
</protein>
<feature type="compositionally biased region" description="Acidic residues" evidence="3">
    <location>
        <begin position="654"/>
        <end position="665"/>
    </location>
</feature>
<feature type="compositionally biased region" description="Low complexity" evidence="3">
    <location>
        <begin position="12"/>
        <end position="24"/>
    </location>
</feature>
<dbReference type="PANTHER" id="PTHR22929:SF0">
    <property type="entry name" value="TRANSCRIPTION FACTOR TFIIIB COMPONENT B'' HOMOLOG"/>
    <property type="match status" value="1"/>
</dbReference>
<dbReference type="InterPro" id="IPR009057">
    <property type="entry name" value="Homeodomain-like_sf"/>
</dbReference>
<sequence length="840" mass="95138">MRRARIQIKPNVAKAAKQATPAPAAPAAPAAEVVETVTNSEAPVPEAASPVVEDVVMMTVNQNSSPDNDEEAPSESMKSLHVDVSKNHQNHVHFTDDVIDHDKIRKELVAAGAQSNAVLLSPSSQFAAPHPPGRLMTPRSRNVSMCEDESILQPKQQRDKKRFSGKEELDTKTWKMSDLTRWNPRNEMTSFKRERRSSTSSTVITKSEIGDFDSSPRINAPQVKIGADGRLVIDETSLVVQSAQVNHESVWETVEEGRMGSKITSMSFRNRISRRPTLWSERETDLFYEVLQCTGTDFGLMHHYLPQRSRPELKSKYNREEKNNWARLLKATSHPTRLDGELEVRIAKVMAEIEDEAQEKKANREFEKEEERKVREQIRLQKAAERTDEKIKKLQARELVRKARELEKDARIAQKLRDIQNRKDAEKEAREKAKMDVRLLADEAKRCAMEAKKIIMEKRKAEAESRKEAKVQAESHNLEREAERIIRRLIQESQREERKNALLINRINRKPAKKKDDENASGDAAPADSTAAVDDTVDPMASEGEGTNSESSESLESSDEEAVPNKTAKREKERMKEARIERKPRKTVTEHKPVYVNPMDAKYAHEPVNKALEMALKAKGTLFDSADEDFEVPEMEPMDTTPGPAPPPAAVVPVEEEKEKEEEEPVPQSVTDVIEEIVRCRSKTPVMEVEVEEGKRPADEEKKKKQPKRKSEEKKEKKENDDKEKKSEPKEVKKKKNKIQDTSEEPPAKVARVEEEEMNVETSKHDAIRDTVEDFVDVEAVSPNPEKIDQEPCCSSSIPSTSSASAPGPSSSESTEELTLPSTSLARRTVKKPVFWHKKK</sequence>
<dbReference type="EMBL" id="PDUG01000001">
    <property type="protein sequence ID" value="PIC52674.1"/>
    <property type="molecule type" value="Genomic_DNA"/>
</dbReference>
<feature type="compositionally biased region" description="Basic and acidic residues" evidence="3">
    <location>
        <begin position="762"/>
        <end position="772"/>
    </location>
</feature>
<dbReference type="Proteomes" id="UP000230233">
    <property type="component" value="Chromosome I"/>
</dbReference>
<dbReference type="PANTHER" id="PTHR22929">
    <property type="entry name" value="RNA POLYMERASE III TRANSCRIPTION INITIATION FACTOR B"/>
    <property type="match status" value="1"/>
</dbReference>
<gene>
    <name evidence="5" type="primary">Cni-B0261.1</name>
    <name evidence="5" type="synonym">Cnig_chr_I.g2680</name>
    <name evidence="5" type="ORF">B9Z55_002680</name>
</gene>
<comment type="caution">
    <text evidence="5">The sequence shown here is derived from an EMBL/GenBank/DDBJ whole genome shotgun (WGS) entry which is preliminary data.</text>
</comment>
<comment type="subcellular location">
    <subcellularLocation>
        <location evidence="1">Nucleus</location>
    </subcellularLocation>
</comment>
<feature type="compositionally biased region" description="Basic and acidic residues" evidence="3">
    <location>
        <begin position="568"/>
        <end position="593"/>
    </location>
</feature>
<feature type="compositionally biased region" description="Basic and acidic residues" evidence="3">
    <location>
        <begin position="692"/>
        <end position="731"/>
    </location>
</feature>
<feature type="region of interest" description="Disordered" evidence="3">
    <location>
        <begin position="633"/>
        <end position="840"/>
    </location>
</feature>
<evidence type="ECO:0000313" key="5">
    <source>
        <dbReference type="EMBL" id="PIC52674.1"/>
    </source>
</evidence>
<dbReference type="STRING" id="1611254.A0A2G5VLN1"/>
<dbReference type="InterPro" id="IPR039467">
    <property type="entry name" value="TFIIIB_B''_Myb"/>
</dbReference>
<evidence type="ECO:0000313" key="6">
    <source>
        <dbReference type="Proteomes" id="UP000230233"/>
    </source>
</evidence>
<dbReference type="AlphaFoldDB" id="A0A2G5VLN1"/>
<feature type="domain" description="Transcription factor TFIIIB component B'' Myb" evidence="4">
    <location>
        <begin position="268"/>
        <end position="353"/>
    </location>
</feature>
<keyword evidence="6" id="KW-1185">Reference proteome</keyword>
<feature type="coiled-coil region" evidence="2">
    <location>
        <begin position="350"/>
        <end position="436"/>
    </location>
</feature>
<accession>A0A2G5VLN1</accession>
<evidence type="ECO:0000259" key="4">
    <source>
        <dbReference type="Pfam" id="PF15963"/>
    </source>
</evidence>
<evidence type="ECO:0000256" key="2">
    <source>
        <dbReference type="SAM" id="Coils"/>
    </source>
</evidence>
<feature type="compositionally biased region" description="Basic residues" evidence="3">
    <location>
        <begin position="828"/>
        <end position="840"/>
    </location>
</feature>
<proteinExistence type="predicted"/>
<feature type="region of interest" description="Disordered" evidence="3">
    <location>
        <begin position="1"/>
        <end position="24"/>
    </location>
</feature>
<evidence type="ECO:0000256" key="3">
    <source>
        <dbReference type="SAM" id="MobiDB-lite"/>
    </source>
</evidence>
<feature type="region of interest" description="Disordered" evidence="3">
    <location>
        <begin position="507"/>
        <end position="593"/>
    </location>
</feature>
<feature type="compositionally biased region" description="Low complexity" evidence="3">
    <location>
        <begin position="521"/>
        <end position="555"/>
    </location>
</feature>
<name>A0A2G5VLN1_9PELO</name>
<dbReference type="GO" id="GO:0000126">
    <property type="term" value="C:transcription factor TFIIIB complex"/>
    <property type="evidence" value="ECO:0007669"/>
    <property type="project" value="TreeGrafter"/>
</dbReference>
<dbReference type="GO" id="GO:0070898">
    <property type="term" value="P:RNA polymerase III preinitiation complex assembly"/>
    <property type="evidence" value="ECO:0007669"/>
    <property type="project" value="TreeGrafter"/>
</dbReference>
<dbReference type="OrthoDB" id="272624at2759"/>
<dbReference type="GO" id="GO:0001156">
    <property type="term" value="F:TFIIIC-class transcription factor complex binding"/>
    <property type="evidence" value="ECO:0007669"/>
    <property type="project" value="TreeGrafter"/>
</dbReference>
<keyword evidence="2" id="KW-0175">Coiled coil</keyword>
<reference evidence="6" key="1">
    <citation type="submission" date="2017-10" db="EMBL/GenBank/DDBJ databases">
        <title>Rapid genome shrinkage in a self-fertile nematode reveals novel sperm competition proteins.</title>
        <authorList>
            <person name="Yin D."/>
            <person name="Schwarz E.M."/>
            <person name="Thomas C.G."/>
            <person name="Felde R.L."/>
            <person name="Korf I.F."/>
            <person name="Cutter A.D."/>
            <person name="Schartner C.M."/>
            <person name="Ralston E.J."/>
            <person name="Meyer B.J."/>
            <person name="Haag E.S."/>
        </authorList>
    </citation>
    <scope>NUCLEOTIDE SEQUENCE [LARGE SCALE GENOMIC DNA]</scope>
    <source>
        <strain evidence="6">JU1422</strain>
    </source>
</reference>